<proteinExistence type="predicted"/>
<dbReference type="InParanoid" id="K1X103"/>
<dbReference type="AlphaFoldDB" id="K1X103"/>
<feature type="compositionally biased region" description="Polar residues" evidence="1">
    <location>
        <begin position="1"/>
        <end position="43"/>
    </location>
</feature>
<evidence type="ECO:0000313" key="2">
    <source>
        <dbReference type="EMBL" id="EKD18911.1"/>
    </source>
</evidence>
<protein>
    <submittedName>
        <fullName evidence="2">Uncharacterized protein</fullName>
    </submittedName>
</protein>
<sequence>MSSSAGRSCSATAIQKQDSTADSQVNNQAVVPTVESPNRPQSSHPRDFSAIAASTQHFAVDQPTPSQDLSVIPTRTTLNMQQDANHLRAVGAFPAGQKPTSTALGALPLGLRRMFWAWSTCESREQRAQMHARVPSKLPLFRTILQACAESQAEALRHKVKLVSEGGGVAVAEVGSNWRFVAKEGNPFAHMCHYRRELWHSVMREDVMRAHG</sequence>
<dbReference type="Proteomes" id="UP000006753">
    <property type="component" value="Unassembled WGS sequence"/>
</dbReference>
<reference evidence="2 3" key="1">
    <citation type="journal article" date="2012" name="BMC Genomics">
        <title>Sequencing the genome of Marssonina brunnea reveals fungus-poplar co-evolution.</title>
        <authorList>
            <person name="Zhu S."/>
            <person name="Cao Y.-Z."/>
            <person name="Jiang C."/>
            <person name="Tan B.-Y."/>
            <person name="Wang Z."/>
            <person name="Feng S."/>
            <person name="Zhang L."/>
            <person name="Su X.-H."/>
            <person name="Brejova B."/>
            <person name="Vinar T."/>
            <person name="Xu M."/>
            <person name="Wang M.-X."/>
            <person name="Zhang S.-G."/>
            <person name="Huang M.-R."/>
            <person name="Wu R."/>
            <person name="Zhou Y."/>
        </authorList>
    </citation>
    <scope>NUCLEOTIDE SEQUENCE [LARGE SCALE GENOMIC DNA]</scope>
    <source>
        <strain evidence="2 3">MB_m1</strain>
    </source>
</reference>
<dbReference type="EMBL" id="JH921432">
    <property type="protein sequence ID" value="EKD18911.1"/>
    <property type="molecule type" value="Genomic_DNA"/>
</dbReference>
<dbReference type="KEGG" id="mbe:MBM_03153"/>
<evidence type="ECO:0000256" key="1">
    <source>
        <dbReference type="SAM" id="MobiDB-lite"/>
    </source>
</evidence>
<evidence type="ECO:0000313" key="3">
    <source>
        <dbReference type="Proteomes" id="UP000006753"/>
    </source>
</evidence>
<dbReference type="HOGENOM" id="CLU_1299954_0_0_1"/>
<gene>
    <name evidence="2" type="ORF">MBM_03153</name>
</gene>
<feature type="region of interest" description="Disordered" evidence="1">
    <location>
        <begin position="1"/>
        <end position="46"/>
    </location>
</feature>
<keyword evidence="3" id="KW-1185">Reference proteome</keyword>
<name>K1X103_MARBU</name>
<accession>K1X103</accession>
<organism evidence="2 3">
    <name type="scientific">Marssonina brunnea f. sp. multigermtubi (strain MB_m1)</name>
    <name type="common">Marssonina leaf spot fungus</name>
    <dbReference type="NCBI Taxonomy" id="1072389"/>
    <lineage>
        <taxon>Eukaryota</taxon>
        <taxon>Fungi</taxon>
        <taxon>Dikarya</taxon>
        <taxon>Ascomycota</taxon>
        <taxon>Pezizomycotina</taxon>
        <taxon>Leotiomycetes</taxon>
        <taxon>Helotiales</taxon>
        <taxon>Drepanopezizaceae</taxon>
        <taxon>Drepanopeziza</taxon>
    </lineage>
</organism>